<feature type="compositionally biased region" description="Low complexity" evidence="1">
    <location>
        <begin position="156"/>
        <end position="174"/>
    </location>
</feature>
<proteinExistence type="predicted"/>
<dbReference type="EMBL" id="WJXA01000001">
    <property type="protein sequence ID" value="KAF7154242.1"/>
    <property type="molecule type" value="Genomic_DNA"/>
</dbReference>
<protein>
    <submittedName>
        <fullName evidence="3">Uncharacterized protein</fullName>
    </submittedName>
</protein>
<feature type="compositionally biased region" description="Low complexity" evidence="1">
    <location>
        <begin position="112"/>
        <end position="148"/>
    </location>
</feature>
<name>A0A834LX76_RHOSS</name>
<reference evidence="3" key="1">
    <citation type="submission" date="2019-11" db="EMBL/GenBank/DDBJ databases">
        <authorList>
            <person name="Liu Y."/>
            <person name="Hou J."/>
            <person name="Li T.-Q."/>
            <person name="Guan C.-H."/>
            <person name="Wu X."/>
            <person name="Wu H.-Z."/>
            <person name="Ling F."/>
            <person name="Zhang R."/>
            <person name="Shi X.-G."/>
            <person name="Ren J.-P."/>
            <person name="Chen E.-F."/>
            <person name="Sun J.-M."/>
        </authorList>
    </citation>
    <scope>NUCLEOTIDE SEQUENCE</scope>
    <source>
        <strain evidence="3">Adult_tree_wgs_1</strain>
        <tissue evidence="3">Leaves</tissue>
    </source>
</reference>
<keyword evidence="4" id="KW-1185">Reference proteome</keyword>
<evidence type="ECO:0000256" key="2">
    <source>
        <dbReference type="SAM" id="SignalP"/>
    </source>
</evidence>
<feature type="region of interest" description="Disordered" evidence="1">
    <location>
        <begin position="57"/>
        <end position="183"/>
    </location>
</feature>
<dbReference type="AlphaFoldDB" id="A0A834LX76"/>
<dbReference type="Proteomes" id="UP000626092">
    <property type="component" value="Unassembled WGS sequence"/>
</dbReference>
<feature type="compositionally biased region" description="Low complexity" evidence="1">
    <location>
        <begin position="71"/>
        <end position="101"/>
    </location>
</feature>
<dbReference type="OrthoDB" id="1000802at2759"/>
<keyword evidence="2" id="KW-0732">Signal</keyword>
<organism evidence="3 4">
    <name type="scientific">Rhododendron simsii</name>
    <name type="common">Sims's rhododendron</name>
    <dbReference type="NCBI Taxonomy" id="118357"/>
    <lineage>
        <taxon>Eukaryota</taxon>
        <taxon>Viridiplantae</taxon>
        <taxon>Streptophyta</taxon>
        <taxon>Embryophyta</taxon>
        <taxon>Tracheophyta</taxon>
        <taxon>Spermatophyta</taxon>
        <taxon>Magnoliopsida</taxon>
        <taxon>eudicotyledons</taxon>
        <taxon>Gunneridae</taxon>
        <taxon>Pentapetalae</taxon>
        <taxon>asterids</taxon>
        <taxon>Ericales</taxon>
        <taxon>Ericaceae</taxon>
        <taxon>Ericoideae</taxon>
        <taxon>Rhodoreae</taxon>
        <taxon>Rhododendron</taxon>
    </lineage>
</organism>
<feature type="chain" id="PRO_5032369461" evidence="2">
    <location>
        <begin position="19"/>
        <end position="292"/>
    </location>
</feature>
<sequence>MAVAKSLAFIALLMLATSAIISESRVARKDLGVDLGGVGVGVGAGAAGLGLGLGGGGSGSGAGSGSGSGSGSSSSSGSGSGSSSGSRSEAGSSAGSHAGSRSGTGGTGSGSEAGSSAGSYAGSRSGSGSGSEADSEAGSSAGSYAGSRDGSGSGSEAGSSAGSHAGSSARSGSNQGRGRGSGSCYDEALAPAPVLDLVLVRALAHLHPLGLVQAQDQAQRRVLMLAPMLGLGPDQDQVITKEEDRAPDPVKVVEKVQALDLAQGMVRVEGMEQAMAMDTQNKEIPCSNNIKE</sequence>
<evidence type="ECO:0000313" key="4">
    <source>
        <dbReference type="Proteomes" id="UP000626092"/>
    </source>
</evidence>
<comment type="caution">
    <text evidence="3">The sequence shown here is derived from an EMBL/GenBank/DDBJ whole genome shotgun (WGS) entry which is preliminary data.</text>
</comment>
<gene>
    <name evidence="3" type="ORF">RHSIM_Rhsim01G0015700</name>
</gene>
<accession>A0A834LX76</accession>
<evidence type="ECO:0000256" key="1">
    <source>
        <dbReference type="SAM" id="MobiDB-lite"/>
    </source>
</evidence>
<evidence type="ECO:0000313" key="3">
    <source>
        <dbReference type="EMBL" id="KAF7154242.1"/>
    </source>
</evidence>
<feature type="signal peptide" evidence="2">
    <location>
        <begin position="1"/>
        <end position="18"/>
    </location>
</feature>
<feature type="compositionally biased region" description="Gly residues" evidence="1">
    <location>
        <begin position="57"/>
        <end position="70"/>
    </location>
</feature>
<feature type="compositionally biased region" description="Gly residues" evidence="1">
    <location>
        <begin position="102"/>
        <end position="111"/>
    </location>
</feature>